<feature type="compositionally biased region" description="Gly residues" evidence="1">
    <location>
        <begin position="527"/>
        <end position="537"/>
    </location>
</feature>
<feature type="compositionally biased region" description="Basic residues" evidence="1">
    <location>
        <begin position="246"/>
        <end position="257"/>
    </location>
</feature>
<dbReference type="EMBL" id="GL378367">
    <property type="protein sequence ID" value="EFJ44019.1"/>
    <property type="molecule type" value="Genomic_DNA"/>
</dbReference>
<dbReference type="GO" id="GO:0003677">
    <property type="term" value="F:DNA binding"/>
    <property type="evidence" value="ECO:0007669"/>
    <property type="project" value="InterPro"/>
</dbReference>
<feature type="compositionally biased region" description="Gly residues" evidence="1">
    <location>
        <begin position="607"/>
        <end position="618"/>
    </location>
</feature>
<feature type="domain" description="SBP-type" evidence="2">
    <location>
        <begin position="13"/>
        <end position="89"/>
    </location>
</feature>
<feature type="region of interest" description="Disordered" evidence="1">
    <location>
        <begin position="304"/>
        <end position="340"/>
    </location>
</feature>
<dbReference type="InterPro" id="IPR036893">
    <property type="entry name" value="SBP_sf"/>
</dbReference>
<organism evidence="4">
    <name type="scientific">Volvox carteri f. nagariensis</name>
    <dbReference type="NCBI Taxonomy" id="3068"/>
    <lineage>
        <taxon>Eukaryota</taxon>
        <taxon>Viridiplantae</taxon>
        <taxon>Chlorophyta</taxon>
        <taxon>core chlorophytes</taxon>
        <taxon>Chlorophyceae</taxon>
        <taxon>CS clade</taxon>
        <taxon>Chlamydomonadales</taxon>
        <taxon>Volvocaceae</taxon>
        <taxon>Volvox</taxon>
    </lineage>
</organism>
<feature type="compositionally biased region" description="Acidic residues" evidence="1">
    <location>
        <begin position="199"/>
        <end position="232"/>
    </location>
</feature>
<dbReference type="InParanoid" id="D8U838"/>
<evidence type="ECO:0000256" key="1">
    <source>
        <dbReference type="SAM" id="MobiDB-lite"/>
    </source>
</evidence>
<dbReference type="Proteomes" id="UP000001058">
    <property type="component" value="Unassembled WGS sequence"/>
</dbReference>
<dbReference type="AlphaFoldDB" id="D8U838"/>
<feature type="region of interest" description="Disordered" evidence="1">
    <location>
        <begin position="199"/>
        <end position="257"/>
    </location>
</feature>
<feature type="compositionally biased region" description="Low complexity" evidence="1">
    <location>
        <begin position="36"/>
        <end position="53"/>
    </location>
</feature>
<feature type="region of interest" description="Disordered" evidence="1">
    <location>
        <begin position="604"/>
        <end position="636"/>
    </location>
</feature>
<evidence type="ECO:0000313" key="3">
    <source>
        <dbReference type="EMBL" id="EFJ44019.1"/>
    </source>
</evidence>
<evidence type="ECO:0000259" key="2">
    <source>
        <dbReference type="PROSITE" id="PS51141"/>
    </source>
</evidence>
<feature type="region of interest" description="Disordered" evidence="1">
    <location>
        <begin position="517"/>
        <end position="542"/>
    </location>
</feature>
<feature type="compositionally biased region" description="Basic and acidic residues" evidence="1">
    <location>
        <begin position="11"/>
        <end position="35"/>
    </location>
</feature>
<feature type="compositionally biased region" description="Basic residues" evidence="1">
    <location>
        <begin position="624"/>
        <end position="634"/>
    </location>
</feature>
<feature type="region of interest" description="Disordered" evidence="1">
    <location>
        <begin position="1"/>
        <end position="54"/>
    </location>
</feature>
<evidence type="ECO:0000313" key="4">
    <source>
        <dbReference type="Proteomes" id="UP000001058"/>
    </source>
</evidence>
<gene>
    <name evidence="3" type="ORF">VOLCADRAFT_95679</name>
</gene>
<dbReference type="Pfam" id="PF03110">
    <property type="entry name" value="SBP"/>
    <property type="match status" value="1"/>
</dbReference>
<accession>D8U838</accession>
<name>D8U838_VOLCA</name>
<dbReference type="InterPro" id="IPR004333">
    <property type="entry name" value="SBP_dom"/>
</dbReference>
<dbReference type="eggNOG" id="ENOG502QS2B">
    <property type="taxonomic scope" value="Eukaryota"/>
</dbReference>
<dbReference type="RefSeq" id="XP_002954820.1">
    <property type="nucleotide sequence ID" value="XM_002954774.1"/>
</dbReference>
<dbReference type="KEGG" id="vcn:VOLCADRAFT_95679"/>
<proteinExistence type="predicted"/>
<keyword evidence="4" id="KW-1185">Reference proteome</keyword>
<reference evidence="3 4" key="1">
    <citation type="journal article" date="2010" name="Science">
        <title>Genomic analysis of organismal complexity in the multicellular green alga Volvox carteri.</title>
        <authorList>
            <person name="Prochnik S.E."/>
            <person name="Umen J."/>
            <person name="Nedelcu A.M."/>
            <person name="Hallmann A."/>
            <person name="Miller S.M."/>
            <person name="Nishii I."/>
            <person name="Ferris P."/>
            <person name="Kuo A."/>
            <person name="Mitros T."/>
            <person name="Fritz-Laylin L.K."/>
            <person name="Hellsten U."/>
            <person name="Chapman J."/>
            <person name="Simakov O."/>
            <person name="Rensing S.A."/>
            <person name="Terry A."/>
            <person name="Pangilinan J."/>
            <person name="Kapitonov V."/>
            <person name="Jurka J."/>
            <person name="Salamov A."/>
            <person name="Shapiro H."/>
            <person name="Schmutz J."/>
            <person name="Grimwood J."/>
            <person name="Lindquist E."/>
            <person name="Lucas S."/>
            <person name="Grigoriev I.V."/>
            <person name="Schmitt R."/>
            <person name="Kirk D."/>
            <person name="Rokhsar D.S."/>
        </authorList>
    </citation>
    <scope>NUCLEOTIDE SEQUENCE [LARGE SCALE GENOMIC DNA]</scope>
    <source>
        <strain evidence="4">f. Nagariensis / Eve</strain>
    </source>
</reference>
<feature type="compositionally biased region" description="Basic residues" evidence="1">
    <location>
        <begin position="747"/>
        <end position="763"/>
    </location>
</feature>
<feature type="region of interest" description="Disordered" evidence="1">
    <location>
        <begin position="733"/>
        <end position="769"/>
    </location>
</feature>
<dbReference type="GO" id="GO:0005634">
    <property type="term" value="C:nucleus"/>
    <property type="evidence" value="ECO:0007669"/>
    <property type="project" value="InterPro"/>
</dbReference>
<dbReference type="GeneID" id="9621547"/>
<dbReference type="PROSITE" id="PS51141">
    <property type="entry name" value="ZF_SBP"/>
    <property type="match status" value="1"/>
</dbReference>
<sequence length="1128" mass="117787">MAEPGLAPREIPMHMDPVETKEQDIQAGRRHDAADGKVSGQQQGSGVTPQSSTARKCKCAKFQPIEDFDGKKKSCRVQLAKHSERRRIKLLKERLAKQKQKQREILMIASAMGDGGGGGAAVAAAGARIAATTATTAAANVTGPQLHNMLADTTTADTVEEVQSRHHQLASWQSRSAVRRRSARSSRRCLLDVTIDTTTEVDDDDDDDAEVDDDMDVDVDVDGDEGGNDVDDKDIGGGGGGDGRRKTSFKPRRRASKRGISGVAVLGDCGGANAGTGVPSVAVRQAVCTSAPLGAHCSGNMLTEMTSASAPPPPASADAPAAAGHESSGGPRRPRLSPGARVVTAAAATPPPLQPIRRTITSEFCIDGVAAAAAAAVATRRQQLPLRRTVSQSAACLPAAPATDTPQPLMNHLSVLDKEINGMLRQIAQEPDVVQIVLRSPPAALSQLSFPPSRLLRGGSGFNPGMPALRPHPPLAPRDGFSGNGLATAPLGQAAVAMGGKPPSFAWYSENSSALLTPDVGSNGSDNGNGNGNGQGIPIGPATALRNLGPLLTKPPTAVGTSSAQMPAVVGFGVGPPATAVLPPQQLLVSYVIPSGHCFPAAVTQSGHGGGGGGGGPLGDAAPRRRRRRRRYRKSATFAASTAAAVLHENPGASGGDAVTTGQSPPLPLLTNNPSGLRLAVTPLETLGQEPMPAAAAEGQLPVPWSCRTREPLGLRAEELLLLEGKHENGELGSGIVMQLKEPQPRAPRRNRKRPPQSSRRCRGGLQEGEPMTVTTRVLAAAAIYPAGVVVVVVGMPTRVHASEAAVDTAAVAVEMWQCRRSPTWDGRTGDLARQRHGARLPLLVNTQQGACVGGPWPCGAPATEGQLSEDSLDRPCYFCRTIVVQVFGHTTYHAQEGQRDVQSSNQSTLASTTPPTAALLVLLLQGDESTGHGKEGEGHLGGRTVDIAGMRVVRQEKAMHLHRRVSMLQYWRGGGLVVAVVVRRVMVVSVSSRMAPDGALDVDVHGPDKKRQKLAKLTGLGFARDMAEVIVETLGMDPIGQSADAAIAKTLSEEGLVDLASVKTVAGEVEVNARLADADSEVAIKSLRALAPNLKALQALKLAKAAWNFLSSICLRMILNNCMNAYI</sequence>
<protein>
    <recommendedName>
        <fullName evidence="2">SBP-type domain-containing protein</fullName>
    </recommendedName>
</protein>
<dbReference type="SUPFAM" id="SSF103612">
    <property type="entry name" value="SBT domain"/>
    <property type="match status" value="1"/>
</dbReference>